<dbReference type="GO" id="GO:0016020">
    <property type="term" value="C:membrane"/>
    <property type="evidence" value="ECO:0007669"/>
    <property type="project" value="UniProtKB-SubCell"/>
</dbReference>
<accession>A0A1Y1ZSW3</accession>
<name>A0A1Y1ZSW3_9FUNG</name>
<comment type="caution">
    <text evidence="9">The sequence shown here is derived from an EMBL/GenBank/DDBJ whole genome shotgun (WGS) entry which is preliminary data.</text>
</comment>
<dbReference type="AlphaFoldDB" id="A0A1Y1ZSW3"/>
<dbReference type="Pfam" id="PF25886">
    <property type="entry name" value="Msy1"/>
    <property type="match status" value="1"/>
</dbReference>
<evidence type="ECO:0000256" key="3">
    <source>
        <dbReference type="ARBA" id="ARBA00022837"/>
    </source>
</evidence>
<protein>
    <recommendedName>
        <fullName evidence="8">EF-hand domain-containing protein</fullName>
    </recommendedName>
</protein>
<feature type="domain" description="EF-hand" evidence="8">
    <location>
        <begin position="455"/>
        <end position="490"/>
    </location>
</feature>
<keyword evidence="2 7" id="KW-0812">Transmembrane</keyword>
<dbReference type="STRING" id="1754190.A0A1Y1ZSW3"/>
<evidence type="ECO:0000256" key="5">
    <source>
        <dbReference type="ARBA" id="ARBA00023136"/>
    </source>
</evidence>
<dbReference type="OrthoDB" id="544685at2759"/>
<evidence type="ECO:0000313" key="10">
    <source>
        <dbReference type="Proteomes" id="UP000193920"/>
    </source>
</evidence>
<evidence type="ECO:0000256" key="1">
    <source>
        <dbReference type="ARBA" id="ARBA00004370"/>
    </source>
</evidence>
<dbReference type="InterPro" id="IPR058650">
    <property type="entry name" value="Msy1/2-like"/>
</dbReference>
<keyword evidence="4 7" id="KW-1133">Transmembrane helix</keyword>
<dbReference type="Gene3D" id="2.30.30.60">
    <property type="match status" value="1"/>
</dbReference>
<dbReference type="InterPro" id="IPR006685">
    <property type="entry name" value="MscS_channel_2nd"/>
</dbReference>
<gene>
    <name evidence="9" type="ORF">LY90DRAFT_392264</name>
</gene>
<organism evidence="9 10">
    <name type="scientific">Neocallimastix californiae</name>
    <dbReference type="NCBI Taxonomy" id="1754190"/>
    <lineage>
        <taxon>Eukaryota</taxon>
        <taxon>Fungi</taxon>
        <taxon>Fungi incertae sedis</taxon>
        <taxon>Chytridiomycota</taxon>
        <taxon>Chytridiomycota incertae sedis</taxon>
        <taxon>Neocallimastigomycetes</taxon>
        <taxon>Neocallimastigales</taxon>
        <taxon>Neocallimastigaceae</taxon>
        <taxon>Neocallimastix</taxon>
    </lineage>
</organism>
<dbReference type="EMBL" id="MCOG01000366">
    <property type="protein sequence ID" value="ORY12905.1"/>
    <property type="molecule type" value="Genomic_DNA"/>
</dbReference>
<feature type="transmembrane region" description="Helical" evidence="7">
    <location>
        <begin position="278"/>
        <end position="296"/>
    </location>
</feature>
<dbReference type="InterPro" id="IPR018247">
    <property type="entry name" value="EF_Hand_1_Ca_BS"/>
</dbReference>
<feature type="compositionally biased region" description="Low complexity" evidence="6">
    <location>
        <begin position="43"/>
        <end position="54"/>
    </location>
</feature>
<dbReference type="GO" id="GO:0006874">
    <property type="term" value="P:intracellular calcium ion homeostasis"/>
    <property type="evidence" value="ECO:0007669"/>
    <property type="project" value="TreeGrafter"/>
</dbReference>
<dbReference type="GO" id="GO:0005262">
    <property type="term" value="F:calcium channel activity"/>
    <property type="evidence" value="ECO:0007669"/>
    <property type="project" value="TreeGrafter"/>
</dbReference>
<feature type="region of interest" description="Disordered" evidence="6">
    <location>
        <begin position="16"/>
        <end position="94"/>
    </location>
</feature>
<keyword evidence="3" id="KW-0106">Calcium</keyword>
<evidence type="ECO:0000313" key="9">
    <source>
        <dbReference type="EMBL" id="ORY12905.1"/>
    </source>
</evidence>
<dbReference type="SMART" id="SM00054">
    <property type="entry name" value="EFh"/>
    <property type="match status" value="1"/>
</dbReference>
<dbReference type="InterPro" id="IPR023408">
    <property type="entry name" value="MscS_beta-dom_sf"/>
</dbReference>
<dbReference type="PROSITE" id="PS00018">
    <property type="entry name" value="EF_HAND_1"/>
    <property type="match status" value="1"/>
</dbReference>
<reference evidence="9 10" key="1">
    <citation type="submission" date="2016-08" db="EMBL/GenBank/DDBJ databases">
        <title>A Parts List for Fungal Cellulosomes Revealed by Comparative Genomics.</title>
        <authorList>
            <consortium name="DOE Joint Genome Institute"/>
            <person name="Haitjema C.H."/>
            <person name="Gilmore S.P."/>
            <person name="Henske J.K."/>
            <person name="Solomon K.V."/>
            <person name="De Groot R."/>
            <person name="Kuo A."/>
            <person name="Mondo S.J."/>
            <person name="Salamov A.A."/>
            <person name="Labutti K."/>
            <person name="Zhao Z."/>
            <person name="Chiniquy J."/>
            <person name="Barry K."/>
            <person name="Brewer H.M."/>
            <person name="Purvine S.O."/>
            <person name="Wright A.T."/>
            <person name="Boxma B."/>
            <person name="Van Alen T."/>
            <person name="Hackstein J.H."/>
            <person name="Baker S.E."/>
            <person name="Grigoriev I.V."/>
            <person name="O'Malley M.A."/>
        </authorList>
    </citation>
    <scope>NUCLEOTIDE SEQUENCE [LARGE SCALE GENOMIC DNA]</scope>
    <source>
        <strain evidence="9 10">G1</strain>
    </source>
</reference>
<dbReference type="GO" id="GO:0005509">
    <property type="term" value="F:calcium ion binding"/>
    <property type="evidence" value="ECO:0007669"/>
    <property type="project" value="InterPro"/>
</dbReference>
<proteinExistence type="predicted"/>
<evidence type="ECO:0000256" key="7">
    <source>
        <dbReference type="SAM" id="Phobius"/>
    </source>
</evidence>
<comment type="subcellular location">
    <subcellularLocation>
        <location evidence="1">Membrane</location>
    </subcellularLocation>
</comment>
<dbReference type="PANTHER" id="PTHR31323">
    <property type="entry name" value="MECHANOSENSITIVE ION CHANNEL PROTEIN MSY2"/>
    <property type="match status" value="1"/>
</dbReference>
<feature type="transmembrane region" description="Helical" evidence="7">
    <location>
        <begin position="540"/>
        <end position="566"/>
    </location>
</feature>
<keyword evidence="10" id="KW-1185">Reference proteome</keyword>
<dbReference type="PROSITE" id="PS50222">
    <property type="entry name" value="EF_HAND_2"/>
    <property type="match status" value="1"/>
</dbReference>
<dbReference type="SUPFAM" id="SSF47473">
    <property type="entry name" value="EF-hand"/>
    <property type="match status" value="1"/>
</dbReference>
<keyword evidence="5 7" id="KW-0472">Membrane</keyword>
<dbReference type="SUPFAM" id="SSF50182">
    <property type="entry name" value="Sm-like ribonucleoproteins"/>
    <property type="match status" value="1"/>
</dbReference>
<dbReference type="PANTHER" id="PTHR31323:SF1">
    <property type="entry name" value="MECHANOSENSITIVE ION CHANNEL PROTEIN"/>
    <property type="match status" value="1"/>
</dbReference>
<feature type="transmembrane region" description="Helical" evidence="7">
    <location>
        <begin position="236"/>
        <end position="258"/>
    </location>
</feature>
<dbReference type="Gene3D" id="1.10.238.10">
    <property type="entry name" value="EF-hand"/>
    <property type="match status" value="1"/>
</dbReference>
<dbReference type="InterPro" id="IPR002048">
    <property type="entry name" value="EF_hand_dom"/>
</dbReference>
<dbReference type="Proteomes" id="UP000193920">
    <property type="component" value="Unassembled WGS sequence"/>
</dbReference>
<dbReference type="InterPro" id="IPR011992">
    <property type="entry name" value="EF-hand-dom_pair"/>
</dbReference>
<sequence length="744" mass="86261">MNPYYTKDNENVELEEIKVKGSDTNSTKTHSTKVVDESKSYGSLNESLMHSSSSRKYAPTMTSVISRKKKKQEGFVENNNDTDDSEDENDKKARIKRNMTQMLDLDQKKKEEVHERIGVGDSQEYDDFDWFADDYIANDRDKDDEKSDDEDKNDNLKSKFSKIPKAIRYWAWLILGDLIFSVPIILAVCFSCIDNSAKKFEQWKTKDSKSCKGFFDIFDFPVFLWALWLIPTWSVYWLLKIFIHLIPILVIRFVDLVFGFVPRKIINLADYIRFLQRYIVHAVASLLSYIFLHIFFKIQDKDDNYVNKYIAFVDHLLLSIFVTCAIWAVEKIILQSFSISFHKSVYEDRIEEIDRAITVLEYLNESRHRNVKSDVISPISSKDVLNENKEKEHFYTKFAKLAKNVVIKKTSKTNSVLLRTSWDAKNLARKLYYHLGGTDRVEDELTVENFKDFFITEQEAQDAFDLFDKDGNGDLSKAEVKSFVLDVYQDQKTLRKSMRDSNIALRKLDYLFKFISVIIIVITVLNIFEYDLKSVYVALSSIWVGAMFAISGTITSLVQSLIFLFITHPFDVGDRIEIDGQAYLVKDFGLTNVTMKKPNGEEIYAPTSELTSKFINNIRRSSPLTQVFNIAVNSKKTTAEQLHGLQERLQKFVDKESRNFQGRCIVSATDILDELRMNIAILVQHKHNGQDAIRVRQRNDLFVSEIKNSINILKLELPNPSLLIINIANEEGEMMPFETRSLNE</sequence>
<dbReference type="Pfam" id="PF00924">
    <property type="entry name" value="MS_channel_2nd"/>
    <property type="match status" value="1"/>
</dbReference>
<feature type="transmembrane region" description="Helical" evidence="7">
    <location>
        <begin position="213"/>
        <end position="230"/>
    </location>
</feature>
<feature type="transmembrane region" description="Helical" evidence="7">
    <location>
        <begin position="508"/>
        <end position="528"/>
    </location>
</feature>
<dbReference type="InterPro" id="IPR010920">
    <property type="entry name" value="LSM_dom_sf"/>
</dbReference>
<evidence type="ECO:0000256" key="4">
    <source>
        <dbReference type="ARBA" id="ARBA00022989"/>
    </source>
</evidence>
<feature type="transmembrane region" description="Helical" evidence="7">
    <location>
        <begin position="316"/>
        <end position="334"/>
    </location>
</feature>
<evidence type="ECO:0000256" key="6">
    <source>
        <dbReference type="SAM" id="MobiDB-lite"/>
    </source>
</evidence>
<feature type="transmembrane region" description="Helical" evidence="7">
    <location>
        <begin position="169"/>
        <end position="193"/>
    </location>
</feature>
<evidence type="ECO:0000256" key="2">
    <source>
        <dbReference type="ARBA" id="ARBA00022692"/>
    </source>
</evidence>
<evidence type="ECO:0000259" key="8">
    <source>
        <dbReference type="PROSITE" id="PS50222"/>
    </source>
</evidence>